<feature type="chain" id="PRO_5042986306" evidence="2">
    <location>
        <begin position="28"/>
        <end position="475"/>
    </location>
</feature>
<dbReference type="AlphaFoldDB" id="A0AAP9DWT8"/>
<dbReference type="SUPFAM" id="SSF53850">
    <property type="entry name" value="Periplasmic binding protein-like II"/>
    <property type="match status" value="1"/>
</dbReference>
<dbReference type="InterPro" id="IPR006059">
    <property type="entry name" value="SBP"/>
</dbReference>
<dbReference type="EMBL" id="CP041405">
    <property type="protein sequence ID" value="QDM43846.1"/>
    <property type="molecule type" value="Genomic_DNA"/>
</dbReference>
<sequence length="475" mass="52267">MKGAFRMMKKTVSILLIAILMMAALLAGCSGSPAEEAAASSGQAATDDPSSVPAGEEGTEPEQKEGPAKTTEAAYDGEPVTLKFIIAVDDETFRIRFKEQIEATFQKITLELAEASLDAAGLQELNARGDIPDLYVMHSGYQDMKELDMLEPLDPYIERSGFDMSIFREGVAGVIRALDPDGAGALYGMPIEDNRKALFYNKAIFDKLGVDYPQDGMTYDEILDLAHKLTTERDGVKYKGFSFGYYSHAFSQLGVNGTDPETGEVRFTKESAFQQFFELLDKYRHIPGMIDTSDYTYSFSNEQNVAMYIGQLQHLPLNNAVEGLDFDIVSVPEWPDHRGIGPTAPAVSVSMNKHSQHKDAAWAVIAHLASEAGQMVLSRAGSPPTINSEEAVSQYAALHIEESGKTYNIAPIFGQKPAPIAVYSPYGPLITFNYDDFINLKAKDFVKMPGKDTATFLREMEEEYAGLVKEMKVKK</sequence>
<organism evidence="3 4">
    <name type="scientific">Paenibacillus thiaminolyticus</name>
    <name type="common">Bacillus thiaminolyticus</name>
    <dbReference type="NCBI Taxonomy" id="49283"/>
    <lineage>
        <taxon>Bacteria</taxon>
        <taxon>Bacillati</taxon>
        <taxon>Bacillota</taxon>
        <taxon>Bacilli</taxon>
        <taxon>Bacillales</taxon>
        <taxon>Paenibacillaceae</taxon>
        <taxon>Paenibacillus</taxon>
    </lineage>
</organism>
<feature type="signal peptide" evidence="2">
    <location>
        <begin position="1"/>
        <end position="27"/>
    </location>
</feature>
<proteinExistence type="predicted"/>
<protein>
    <submittedName>
        <fullName evidence="3">Extracellular solute-binding protein</fullName>
    </submittedName>
</protein>
<evidence type="ECO:0000313" key="4">
    <source>
        <dbReference type="Proteomes" id="UP000315377"/>
    </source>
</evidence>
<gene>
    <name evidence="3" type="ORF">FLT43_10265</name>
</gene>
<dbReference type="InterPro" id="IPR050490">
    <property type="entry name" value="Bact_solute-bd_prot1"/>
</dbReference>
<evidence type="ECO:0000313" key="3">
    <source>
        <dbReference type="EMBL" id="QDM43846.1"/>
    </source>
</evidence>
<dbReference type="PROSITE" id="PS51257">
    <property type="entry name" value="PROKAR_LIPOPROTEIN"/>
    <property type="match status" value="1"/>
</dbReference>
<dbReference type="Gene3D" id="3.40.190.10">
    <property type="entry name" value="Periplasmic binding protein-like II"/>
    <property type="match status" value="1"/>
</dbReference>
<feature type="region of interest" description="Disordered" evidence="1">
    <location>
        <begin position="37"/>
        <end position="73"/>
    </location>
</feature>
<dbReference type="Pfam" id="PF01547">
    <property type="entry name" value="SBP_bac_1"/>
    <property type="match status" value="1"/>
</dbReference>
<evidence type="ECO:0000256" key="2">
    <source>
        <dbReference type="SAM" id="SignalP"/>
    </source>
</evidence>
<dbReference type="Proteomes" id="UP000315377">
    <property type="component" value="Chromosome"/>
</dbReference>
<name>A0AAP9DWT8_PANTH</name>
<reference evidence="3 4" key="1">
    <citation type="submission" date="2019-07" db="EMBL/GenBank/DDBJ databases">
        <title>Paenibacillus thiaminolyticus NRRL B-4156.</title>
        <authorList>
            <person name="Hehnly C."/>
            <person name="Zhang L."/>
        </authorList>
    </citation>
    <scope>NUCLEOTIDE SEQUENCE [LARGE SCALE GENOMIC DNA]</scope>
    <source>
        <strain evidence="3 4">NRRL B-4156</strain>
    </source>
</reference>
<dbReference type="PANTHER" id="PTHR43649:SF12">
    <property type="entry name" value="DIACETYLCHITOBIOSE BINDING PROTEIN DASA"/>
    <property type="match status" value="1"/>
</dbReference>
<accession>A0AAP9DWT8</accession>
<dbReference type="PANTHER" id="PTHR43649">
    <property type="entry name" value="ARABINOSE-BINDING PROTEIN-RELATED"/>
    <property type="match status" value="1"/>
</dbReference>
<evidence type="ECO:0000256" key="1">
    <source>
        <dbReference type="SAM" id="MobiDB-lite"/>
    </source>
</evidence>
<keyword evidence="2" id="KW-0732">Signal</keyword>